<dbReference type="OrthoDB" id="1098070at2"/>
<dbReference type="InterPro" id="IPR035093">
    <property type="entry name" value="RelE/ParE_toxin_dom_sf"/>
</dbReference>
<dbReference type="RefSeq" id="WP_136826923.1">
    <property type="nucleotide sequence ID" value="NZ_SWBP01000004.1"/>
</dbReference>
<evidence type="ECO:0000256" key="1">
    <source>
        <dbReference type="ARBA" id="ARBA00022649"/>
    </source>
</evidence>
<evidence type="ECO:0000313" key="2">
    <source>
        <dbReference type="EMBL" id="TKB96958.1"/>
    </source>
</evidence>
<dbReference type="InterPro" id="IPR007712">
    <property type="entry name" value="RelE/ParE_toxin"/>
</dbReference>
<reference evidence="2 3" key="1">
    <citation type="submission" date="2019-04" db="EMBL/GenBank/DDBJ databases">
        <title>Pedobacter sp. AR-3-17 sp. nov., isolated from Arctic soil.</title>
        <authorList>
            <person name="Dahal R.H."/>
            <person name="Kim D.-U."/>
        </authorList>
    </citation>
    <scope>NUCLEOTIDE SEQUENCE [LARGE SCALE GENOMIC DNA]</scope>
    <source>
        <strain evidence="2 3">AR-3-17</strain>
    </source>
</reference>
<evidence type="ECO:0000313" key="3">
    <source>
        <dbReference type="Proteomes" id="UP000308181"/>
    </source>
</evidence>
<dbReference type="Pfam" id="PF05016">
    <property type="entry name" value="ParE_toxin"/>
    <property type="match status" value="1"/>
</dbReference>
<protein>
    <submittedName>
        <fullName evidence="2">Type II toxin-antitoxin system RelE/ParE family toxin</fullName>
    </submittedName>
</protein>
<name>A0A4U1BWH5_9SPHI</name>
<proteinExistence type="predicted"/>
<dbReference type="Proteomes" id="UP000308181">
    <property type="component" value="Unassembled WGS sequence"/>
</dbReference>
<dbReference type="Gene3D" id="3.30.2310.20">
    <property type="entry name" value="RelE-like"/>
    <property type="match status" value="1"/>
</dbReference>
<comment type="caution">
    <text evidence="2">The sequence shown here is derived from an EMBL/GenBank/DDBJ whole genome shotgun (WGS) entry which is preliminary data.</text>
</comment>
<organism evidence="2 3">
    <name type="scientific">Pedobacter cryophilus</name>
    <dbReference type="NCBI Taxonomy" id="2571271"/>
    <lineage>
        <taxon>Bacteria</taxon>
        <taxon>Pseudomonadati</taxon>
        <taxon>Bacteroidota</taxon>
        <taxon>Sphingobacteriia</taxon>
        <taxon>Sphingobacteriales</taxon>
        <taxon>Sphingobacteriaceae</taxon>
        <taxon>Pedobacter</taxon>
    </lineage>
</organism>
<dbReference type="AlphaFoldDB" id="A0A4U1BWH5"/>
<keyword evidence="1" id="KW-1277">Toxin-antitoxin system</keyword>
<accession>A0A4U1BWH5</accession>
<gene>
    <name evidence="2" type="ORF">FA046_12875</name>
</gene>
<keyword evidence="3" id="KW-1185">Reference proteome</keyword>
<sequence length="97" mass="11620">MSKKIEWTAAAIKDRFKIYKFWLEHNKSDTYSEKLEALFKEAANIIAEFPEIGIQTDYPNLRLKVISNYQLFYIHSVKTIQILRVWDTRQNPKKLKL</sequence>
<dbReference type="EMBL" id="SWBP01000004">
    <property type="protein sequence ID" value="TKB96958.1"/>
    <property type="molecule type" value="Genomic_DNA"/>
</dbReference>